<dbReference type="AlphaFoldDB" id="A0A8S1TL13"/>
<organism evidence="1 2">
    <name type="scientific">Paramecium octaurelia</name>
    <dbReference type="NCBI Taxonomy" id="43137"/>
    <lineage>
        <taxon>Eukaryota</taxon>
        <taxon>Sar</taxon>
        <taxon>Alveolata</taxon>
        <taxon>Ciliophora</taxon>
        <taxon>Intramacronucleata</taxon>
        <taxon>Oligohymenophorea</taxon>
        <taxon>Peniculida</taxon>
        <taxon>Parameciidae</taxon>
        <taxon>Paramecium</taxon>
    </lineage>
</organism>
<dbReference type="Proteomes" id="UP000683925">
    <property type="component" value="Unassembled WGS sequence"/>
</dbReference>
<protein>
    <submittedName>
        <fullName evidence="1">Uncharacterized protein</fullName>
    </submittedName>
</protein>
<evidence type="ECO:0000313" key="2">
    <source>
        <dbReference type="Proteomes" id="UP000683925"/>
    </source>
</evidence>
<accession>A0A8S1TL13</accession>
<proteinExistence type="predicted"/>
<comment type="caution">
    <text evidence="1">The sequence shown here is derived from an EMBL/GenBank/DDBJ whole genome shotgun (WGS) entry which is preliminary data.</text>
</comment>
<sequence length="91" mass="10938">MKTENRFQNLQSFQAGMQVQLRQMHSKKLSYQNHILQEVRNKAIRYCEIQIFDNKRKGQARYLIGNSLAIQQQIQKILVKKIRIMNMNLIF</sequence>
<gene>
    <name evidence="1" type="ORF">POCTA_138.1.T0260254</name>
</gene>
<reference evidence="1" key="1">
    <citation type="submission" date="2021-01" db="EMBL/GenBank/DDBJ databases">
        <authorList>
            <consortium name="Genoscope - CEA"/>
            <person name="William W."/>
        </authorList>
    </citation>
    <scope>NUCLEOTIDE SEQUENCE</scope>
</reference>
<name>A0A8S1TL13_PAROT</name>
<dbReference type="EMBL" id="CAJJDP010000026">
    <property type="protein sequence ID" value="CAD8152418.1"/>
    <property type="molecule type" value="Genomic_DNA"/>
</dbReference>
<keyword evidence="2" id="KW-1185">Reference proteome</keyword>
<evidence type="ECO:0000313" key="1">
    <source>
        <dbReference type="EMBL" id="CAD8152418.1"/>
    </source>
</evidence>